<organism evidence="12 13">
    <name type="scientific">Fredinandcohnia salidurans</name>
    <dbReference type="NCBI Taxonomy" id="2595041"/>
    <lineage>
        <taxon>Bacteria</taxon>
        <taxon>Bacillati</taxon>
        <taxon>Bacillota</taxon>
        <taxon>Bacilli</taxon>
        <taxon>Bacillales</taxon>
        <taxon>Bacillaceae</taxon>
        <taxon>Fredinandcohnia</taxon>
    </lineage>
</organism>
<evidence type="ECO:0000256" key="9">
    <source>
        <dbReference type="SAM" id="Coils"/>
    </source>
</evidence>
<dbReference type="Pfam" id="PF02518">
    <property type="entry name" value="HATPase_c"/>
    <property type="match status" value="1"/>
</dbReference>
<name>A0ABW4MQY9_9BACI</name>
<dbReference type="InterPro" id="IPR003594">
    <property type="entry name" value="HATPase_dom"/>
</dbReference>
<keyword evidence="6 12" id="KW-0418">Kinase</keyword>
<dbReference type="CDD" id="cd18773">
    <property type="entry name" value="PDC1_HK_sensor"/>
    <property type="match status" value="1"/>
</dbReference>
<accession>A0ABW4MQY9</accession>
<feature type="domain" description="HAMP" evidence="11">
    <location>
        <begin position="320"/>
        <end position="372"/>
    </location>
</feature>
<dbReference type="SUPFAM" id="SSF55874">
    <property type="entry name" value="ATPase domain of HSP90 chaperone/DNA topoisomerase II/histidine kinase"/>
    <property type="match status" value="1"/>
</dbReference>
<evidence type="ECO:0000313" key="13">
    <source>
        <dbReference type="Proteomes" id="UP001597227"/>
    </source>
</evidence>
<evidence type="ECO:0000256" key="5">
    <source>
        <dbReference type="ARBA" id="ARBA00022692"/>
    </source>
</evidence>
<keyword evidence="2" id="KW-1003">Cell membrane</keyword>
<protein>
    <submittedName>
        <fullName evidence="12">Sensor histidine kinase</fullName>
        <ecNumber evidence="12">2.7.13.3</ecNumber>
    </submittedName>
</protein>
<dbReference type="SUPFAM" id="SSF158472">
    <property type="entry name" value="HAMP domain-like"/>
    <property type="match status" value="1"/>
</dbReference>
<evidence type="ECO:0000256" key="3">
    <source>
        <dbReference type="ARBA" id="ARBA00022553"/>
    </source>
</evidence>
<evidence type="ECO:0000259" key="11">
    <source>
        <dbReference type="PROSITE" id="PS50885"/>
    </source>
</evidence>
<evidence type="ECO:0000256" key="4">
    <source>
        <dbReference type="ARBA" id="ARBA00022679"/>
    </source>
</evidence>
<evidence type="ECO:0000256" key="1">
    <source>
        <dbReference type="ARBA" id="ARBA00004651"/>
    </source>
</evidence>
<dbReference type="GO" id="GO:0004673">
    <property type="term" value="F:protein histidine kinase activity"/>
    <property type="evidence" value="ECO:0007669"/>
    <property type="project" value="UniProtKB-EC"/>
</dbReference>
<dbReference type="InterPro" id="IPR033479">
    <property type="entry name" value="dCache_1"/>
</dbReference>
<feature type="transmembrane region" description="Helical" evidence="10">
    <location>
        <begin position="20"/>
        <end position="39"/>
    </location>
</feature>
<dbReference type="Proteomes" id="UP001597227">
    <property type="component" value="Unassembled WGS sequence"/>
</dbReference>
<keyword evidence="9" id="KW-0175">Coiled coil</keyword>
<dbReference type="InterPro" id="IPR010559">
    <property type="entry name" value="Sig_transdc_His_kin_internal"/>
</dbReference>
<keyword evidence="13" id="KW-1185">Reference proteome</keyword>
<keyword evidence="4 12" id="KW-0808">Transferase</keyword>
<evidence type="ECO:0000256" key="8">
    <source>
        <dbReference type="ARBA" id="ARBA00023136"/>
    </source>
</evidence>
<dbReference type="Pfam" id="PF06580">
    <property type="entry name" value="His_kinase"/>
    <property type="match status" value="1"/>
</dbReference>
<sequence>MKNFIQINNLPIRYKLISHFLIISIIPIICLGFLINWTVERVVEEQVNQNTLQLISKVNETLEFYINNMQRVTYFISYNERIEDFFHHNGQQPGQYKTNQYEIQRYLRNFTTLMPEVAGVLVVNSAGEYVSNELYAPATENLTEESWYQEAVENKGIFKMIGQPKDRHLSSLVSYKNDEVVSGVRAVIDPISQEVIGVILIDLKVRTVAETLVDVRLGKTGYLTVIDEQSRPIYQPKDPLLETIPNEWLEGKRSGTFSKKIGSQKVQFIFQESPYSNWTTIGVFPTEESILEIREIQFYLVVFVFIILLFGIPVSYFLSNSISKPIGQLMKFMRKAEGGEFGVRYTEKRDDEIGMLGRSFNKMLKQINELLRLTERHERQKREAEFRSLQANINPHFLYNTLDTIQWMARKQKAIEIAEVVESLAKLFRIGLSKGRDRIPLDKEIEHIESYLKIQQTRYREKLQYQIEVDESVASLYVLKFILQPLVENAIYHGIKERRGPGQIIVSAKQNDGQLHLVIQDNGAGMSESQLHEIRVALKDAVRRTENQSESKHKKGYGILNVQARIVLAFGEQYGITIQSREKVGTTLELVLPILEEDIGWEEERKQHA</sequence>
<dbReference type="PANTHER" id="PTHR42713:SF2">
    <property type="entry name" value="TWO-COMPONENT SENSOR KINASE YESM"/>
    <property type="match status" value="1"/>
</dbReference>
<dbReference type="InterPro" id="IPR003660">
    <property type="entry name" value="HAMP_dom"/>
</dbReference>
<comment type="subcellular location">
    <subcellularLocation>
        <location evidence="1">Cell membrane</location>
        <topology evidence="1">Multi-pass membrane protein</topology>
    </subcellularLocation>
</comment>
<dbReference type="Gene3D" id="3.30.565.10">
    <property type="entry name" value="Histidine kinase-like ATPase, C-terminal domain"/>
    <property type="match status" value="1"/>
</dbReference>
<feature type="coiled-coil region" evidence="9">
    <location>
        <begin position="360"/>
        <end position="387"/>
    </location>
</feature>
<dbReference type="InterPro" id="IPR036890">
    <property type="entry name" value="HATPase_C_sf"/>
</dbReference>
<dbReference type="Pfam" id="PF02743">
    <property type="entry name" value="dCache_1"/>
    <property type="match status" value="1"/>
</dbReference>
<evidence type="ECO:0000313" key="12">
    <source>
        <dbReference type="EMBL" id="MFD1780064.1"/>
    </source>
</evidence>
<dbReference type="Gene3D" id="3.30.450.20">
    <property type="entry name" value="PAS domain"/>
    <property type="match status" value="1"/>
</dbReference>
<gene>
    <name evidence="12" type="ORF">ACFSFW_15465</name>
</gene>
<dbReference type="Gene3D" id="6.10.340.10">
    <property type="match status" value="1"/>
</dbReference>
<dbReference type="InterPro" id="IPR051552">
    <property type="entry name" value="HptR"/>
</dbReference>
<dbReference type="PANTHER" id="PTHR42713">
    <property type="entry name" value="HISTIDINE KINASE-RELATED"/>
    <property type="match status" value="1"/>
</dbReference>
<keyword evidence="7 10" id="KW-1133">Transmembrane helix</keyword>
<keyword evidence="5 10" id="KW-0812">Transmembrane</keyword>
<dbReference type="EMBL" id="JBHUEK010000025">
    <property type="protein sequence ID" value="MFD1780064.1"/>
    <property type="molecule type" value="Genomic_DNA"/>
</dbReference>
<feature type="transmembrane region" description="Helical" evidence="10">
    <location>
        <begin position="298"/>
        <end position="318"/>
    </location>
</feature>
<evidence type="ECO:0000256" key="6">
    <source>
        <dbReference type="ARBA" id="ARBA00022777"/>
    </source>
</evidence>
<dbReference type="CDD" id="cd06225">
    <property type="entry name" value="HAMP"/>
    <property type="match status" value="1"/>
</dbReference>
<dbReference type="Pfam" id="PF00672">
    <property type="entry name" value="HAMP"/>
    <property type="match status" value="1"/>
</dbReference>
<proteinExistence type="predicted"/>
<reference evidence="13" key="1">
    <citation type="journal article" date="2019" name="Int. J. Syst. Evol. Microbiol.">
        <title>The Global Catalogue of Microorganisms (GCM) 10K type strain sequencing project: providing services to taxonomists for standard genome sequencing and annotation.</title>
        <authorList>
            <consortium name="The Broad Institute Genomics Platform"/>
            <consortium name="The Broad Institute Genome Sequencing Center for Infectious Disease"/>
            <person name="Wu L."/>
            <person name="Ma J."/>
        </authorList>
    </citation>
    <scope>NUCLEOTIDE SEQUENCE [LARGE SCALE GENOMIC DNA]</scope>
    <source>
        <strain evidence="13">CCUG 15531</strain>
    </source>
</reference>
<keyword evidence="3" id="KW-0597">Phosphoprotein</keyword>
<dbReference type="RefSeq" id="WP_388039566.1">
    <property type="nucleotide sequence ID" value="NZ_JBHUEK010000025.1"/>
</dbReference>
<evidence type="ECO:0000256" key="2">
    <source>
        <dbReference type="ARBA" id="ARBA00022475"/>
    </source>
</evidence>
<evidence type="ECO:0000256" key="10">
    <source>
        <dbReference type="SAM" id="Phobius"/>
    </source>
</evidence>
<comment type="caution">
    <text evidence="12">The sequence shown here is derived from an EMBL/GenBank/DDBJ whole genome shotgun (WGS) entry which is preliminary data.</text>
</comment>
<keyword evidence="8 10" id="KW-0472">Membrane</keyword>
<dbReference type="SMART" id="SM00304">
    <property type="entry name" value="HAMP"/>
    <property type="match status" value="1"/>
</dbReference>
<evidence type="ECO:0000256" key="7">
    <source>
        <dbReference type="ARBA" id="ARBA00022989"/>
    </source>
</evidence>
<dbReference type="PROSITE" id="PS50885">
    <property type="entry name" value="HAMP"/>
    <property type="match status" value="1"/>
</dbReference>
<dbReference type="EC" id="2.7.13.3" evidence="12"/>